<dbReference type="SMART" id="SM01347">
    <property type="entry name" value="Mre11_DNA_bind"/>
    <property type="match status" value="1"/>
</dbReference>
<sequence length="394" mass="43522">MKQWAEDEGGNTLRILVATDCHLGYLEKDEICRLDTFDTFEEICSLAVLHKADFILLGGDLFHDNNPSHSTLVKCMEIIRRYCLQHDRPVQFQVVSDEASCLHNRFGVVNFEDPNFKVGLPVFTIHGSHDSPAGVDGLSAVDILSACNLVNYFGKVDLGSGSGAGQASVFPIFIRKGATLVALYGLGNIQDAKLSSMFQEVPGKGFQIIQPGSSVATSLSKAEAKPKHVFLLEIKGRQYRQTNIPLKSVRPFEYVEVALKDQEGVELNREASVYEHLDKIVRNLIDKTTVSGSEPKLPLVRVKVDYYGFSTIIPQRFGHKYIGKVANPNDILVLSRSTQRHRKQGSMCPELTADQIQHLAVQKCGITPELVTVKILLQKAHPDLQLLPSGADGN</sequence>
<evidence type="ECO:0000259" key="2">
    <source>
        <dbReference type="SMART" id="SM01347"/>
    </source>
</evidence>
<dbReference type="GO" id="GO:0007095">
    <property type="term" value="P:mitotic G2 DNA damage checkpoint signaling"/>
    <property type="evidence" value="ECO:0007669"/>
    <property type="project" value="TreeGrafter"/>
</dbReference>
<reference evidence="3" key="2">
    <citation type="submission" date="2021-02" db="EMBL/GenBank/DDBJ databases">
        <authorList>
            <person name="Kimball J.A."/>
            <person name="Haas M.W."/>
            <person name="Macchietto M."/>
            <person name="Kono T."/>
            <person name="Duquette J."/>
            <person name="Shao M."/>
        </authorList>
    </citation>
    <scope>NUCLEOTIDE SEQUENCE</scope>
    <source>
        <tissue evidence="3">Fresh leaf tissue</tissue>
    </source>
</reference>
<dbReference type="Pfam" id="PF04152">
    <property type="entry name" value="Mre11_DNA_bind"/>
    <property type="match status" value="1"/>
</dbReference>
<accession>A0A8J5WAD7</accession>
<name>A0A8J5WAD7_ZIZPA</name>
<evidence type="ECO:0000256" key="1">
    <source>
        <dbReference type="ARBA" id="ARBA00022801"/>
    </source>
</evidence>
<dbReference type="GO" id="GO:0000014">
    <property type="term" value="F:single-stranded DNA endodeoxyribonuclease activity"/>
    <property type="evidence" value="ECO:0007669"/>
    <property type="project" value="TreeGrafter"/>
</dbReference>
<dbReference type="InterPro" id="IPR007281">
    <property type="entry name" value="Mre11_DNA-bd"/>
</dbReference>
<keyword evidence="1" id="KW-0378">Hydrolase</keyword>
<dbReference type="InterPro" id="IPR004843">
    <property type="entry name" value="Calcineurin-like_PHP"/>
</dbReference>
<dbReference type="CDD" id="cd00840">
    <property type="entry name" value="MPP_Mre11_N"/>
    <property type="match status" value="1"/>
</dbReference>
<evidence type="ECO:0000313" key="3">
    <source>
        <dbReference type="EMBL" id="KAG8086895.1"/>
    </source>
</evidence>
<reference evidence="3" key="1">
    <citation type="journal article" date="2021" name="bioRxiv">
        <title>Whole Genome Assembly and Annotation of Northern Wild Rice, Zizania palustris L., Supports a Whole Genome Duplication in the Zizania Genus.</title>
        <authorList>
            <person name="Haas M."/>
            <person name="Kono T."/>
            <person name="Macchietto M."/>
            <person name="Millas R."/>
            <person name="McGilp L."/>
            <person name="Shao M."/>
            <person name="Duquette J."/>
            <person name="Hirsch C.N."/>
            <person name="Kimball J."/>
        </authorList>
    </citation>
    <scope>NUCLEOTIDE SEQUENCE</scope>
    <source>
        <tissue evidence="3">Fresh leaf tissue</tissue>
    </source>
</reference>
<dbReference type="Proteomes" id="UP000729402">
    <property type="component" value="Unassembled WGS sequence"/>
</dbReference>
<dbReference type="GO" id="GO:0000723">
    <property type="term" value="P:telomere maintenance"/>
    <property type="evidence" value="ECO:0007669"/>
    <property type="project" value="TreeGrafter"/>
</dbReference>
<dbReference type="GO" id="GO:0042138">
    <property type="term" value="P:meiotic DNA double-strand break formation"/>
    <property type="evidence" value="ECO:0007669"/>
    <property type="project" value="TreeGrafter"/>
</dbReference>
<dbReference type="OrthoDB" id="30417at2759"/>
<dbReference type="PANTHER" id="PTHR10139">
    <property type="entry name" value="DOUBLE-STRAND BREAK REPAIR PROTEIN MRE11"/>
    <property type="match status" value="1"/>
</dbReference>
<dbReference type="GO" id="GO:0097552">
    <property type="term" value="P:mitochondrial double-strand break repair via homologous recombination"/>
    <property type="evidence" value="ECO:0007669"/>
    <property type="project" value="TreeGrafter"/>
</dbReference>
<dbReference type="GO" id="GO:0030870">
    <property type="term" value="C:Mre11 complex"/>
    <property type="evidence" value="ECO:0007669"/>
    <property type="project" value="TreeGrafter"/>
</dbReference>
<dbReference type="GO" id="GO:0000724">
    <property type="term" value="P:double-strand break repair via homologous recombination"/>
    <property type="evidence" value="ECO:0007669"/>
    <property type="project" value="TreeGrafter"/>
</dbReference>
<comment type="caution">
    <text evidence="3">The sequence shown here is derived from an EMBL/GenBank/DDBJ whole genome shotgun (WGS) entry which is preliminary data.</text>
</comment>
<proteinExistence type="predicted"/>
<organism evidence="3 4">
    <name type="scientific">Zizania palustris</name>
    <name type="common">Northern wild rice</name>
    <dbReference type="NCBI Taxonomy" id="103762"/>
    <lineage>
        <taxon>Eukaryota</taxon>
        <taxon>Viridiplantae</taxon>
        <taxon>Streptophyta</taxon>
        <taxon>Embryophyta</taxon>
        <taxon>Tracheophyta</taxon>
        <taxon>Spermatophyta</taxon>
        <taxon>Magnoliopsida</taxon>
        <taxon>Liliopsida</taxon>
        <taxon>Poales</taxon>
        <taxon>Poaceae</taxon>
        <taxon>BOP clade</taxon>
        <taxon>Oryzoideae</taxon>
        <taxon>Oryzeae</taxon>
        <taxon>Zizaniinae</taxon>
        <taxon>Zizania</taxon>
    </lineage>
</organism>
<keyword evidence="4" id="KW-1185">Reference proteome</keyword>
<evidence type="ECO:0000313" key="4">
    <source>
        <dbReference type="Proteomes" id="UP000729402"/>
    </source>
</evidence>
<dbReference type="InterPro" id="IPR041796">
    <property type="entry name" value="Mre11_N"/>
</dbReference>
<dbReference type="GO" id="GO:0006303">
    <property type="term" value="P:double-strand break repair via nonhomologous end joining"/>
    <property type="evidence" value="ECO:0007669"/>
    <property type="project" value="TreeGrafter"/>
</dbReference>
<protein>
    <recommendedName>
        <fullName evidence="2">Mre11 DNA-binding domain-containing protein</fullName>
    </recommendedName>
</protein>
<dbReference type="AlphaFoldDB" id="A0A8J5WAD7"/>
<dbReference type="Pfam" id="PF00149">
    <property type="entry name" value="Metallophos"/>
    <property type="match status" value="1"/>
</dbReference>
<dbReference type="EMBL" id="JAAALK010000082">
    <property type="protein sequence ID" value="KAG8086895.1"/>
    <property type="molecule type" value="Genomic_DNA"/>
</dbReference>
<gene>
    <name evidence="3" type="ORF">GUJ93_ZPchr0010g11290</name>
</gene>
<feature type="domain" description="Mre11 DNA-binding" evidence="2">
    <location>
        <begin position="239"/>
        <end position="364"/>
    </location>
</feature>
<dbReference type="GO" id="GO:0035861">
    <property type="term" value="C:site of double-strand break"/>
    <property type="evidence" value="ECO:0007669"/>
    <property type="project" value="TreeGrafter"/>
</dbReference>
<dbReference type="PANTHER" id="PTHR10139:SF1">
    <property type="entry name" value="DOUBLE-STRAND BREAK REPAIR PROTEIN MRE11"/>
    <property type="match status" value="1"/>
</dbReference>
<dbReference type="GO" id="GO:0030145">
    <property type="term" value="F:manganese ion binding"/>
    <property type="evidence" value="ECO:0007669"/>
    <property type="project" value="InterPro"/>
</dbReference>